<evidence type="ECO:0000256" key="14">
    <source>
        <dbReference type="RuleBase" id="RU003848"/>
    </source>
</evidence>
<evidence type="ECO:0000256" key="9">
    <source>
        <dbReference type="ARBA" id="ARBA00023136"/>
    </source>
</evidence>
<keyword evidence="8 13" id="KW-0406">Ion transport</keyword>
<dbReference type="InterPro" id="IPR002146">
    <property type="entry name" value="ATP_synth_b/b'su_bac/chlpt"/>
</dbReference>
<evidence type="ECO:0000256" key="13">
    <source>
        <dbReference type="HAMAP-Rule" id="MF_01398"/>
    </source>
</evidence>
<dbReference type="PATRIC" id="fig|81857.3.peg.198"/>
<keyword evidence="4 13" id="KW-0138">CF(0)</keyword>
<evidence type="ECO:0000256" key="6">
    <source>
        <dbReference type="ARBA" id="ARBA00022781"/>
    </source>
</evidence>
<keyword evidence="3 13" id="KW-1003">Cell membrane</keyword>
<evidence type="ECO:0000256" key="2">
    <source>
        <dbReference type="ARBA" id="ARBA00022448"/>
    </source>
</evidence>
<dbReference type="SUPFAM" id="SSF81573">
    <property type="entry name" value="F1F0 ATP synthase subunit B, membrane domain"/>
    <property type="match status" value="1"/>
</dbReference>
<keyword evidence="10 13" id="KW-0066">ATP synthesis</keyword>
<dbReference type="EMBL" id="JQAZ01000001">
    <property type="protein sequence ID" value="KRN34162.1"/>
    <property type="molecule type" value="Genomic_DNA"/>
</dbReference>
<dbReference type="GO" id="GO:0045259">
    <property type="term" value="C:proton-transporting ATP synthase complex"/>
    <property type="evidence" value="ECO:0007669"/>
    <property type="project" value="UniProtKB-KW"/>
</dbReference>
<dbReference type="NCBIfam" id="TIGR01144">
    <property type="entry name" value="ATP_synt_b"/>
    <property type="match status" value="1"/>
</dbReference>
<evidence type="ECO:0000313" key="19">
    <source>
        <dbReference type="Proteomes" id="UP000051751"/>
    </source>
</evidence>
<dbReference type="PANTHER" id="PTHR33445">
    <property type="entry name" value="ATP SYNTHASE SUBUNIT B', CHLOROPLASTIC"/>
    <property type="match status" value="1"/>
</dbReference>
<proteinExistence type="inferred from homology"/>
<dbReference type="GO" id="GO:0012505">
    <property type="term" value="C:endomembrane system"/>
    <property type="evidence" value="ECO:0007669"/>
    <property type="project" value="UniProtKB-SubCell"/>
</dbReference>
<dbReference type="EMBL" id="JQAT01000001">
    <property type="protein sequence ID" value="KRN29309.1"/>
    <property type="molecule type" value="Genomic_DNA"/>
</dbReference>
<dbReference type="GO" id="GO:0005886">
    <property type="term" value="C:plasma membrane"/>
    <property type="evidence" value="ECO:0007669"/>
    <property type="project" value="UniProtKB-SubCell"/>
</dbReference>
<evidence type="ECO:0000256" key="15">
    <source>
        <dbReference type="SAM" id="MobiDB-lite"/>
    </source>
</evidence>
<keyword evidence="18" id="KW-1185">Reference proteome</keyword>
<evidence type="ECO:0000256" key="3">
    <source>
        <dbReference type="ARBA" id="ARBA00022475"/>
    </source>
</evidence>
<dbReference type="InterPro" id="IPR005864">
    <property type="entry name" value="ATP_synth_F0_bsu_bac"/>
</dbReference>
<dbReference type="CDD" id="cd06503">
    <property type="entry name" value="ATP-synt_Fo_b"/>
    <property type="match status" value="1"/>
</dbReference>
<dbReference type="OrthoDB" id="282095at2"/>
<evidence type="ECO:0000256" key="1">
    <source>
        <dbReference type="ARBA" id="ARBA00005513"/>
    </source>
</evidence>
<dbReference type="Pfam" id="PF00430">
    <property type="entry name" value="ATP-synt_B"/>
    <property type="match status" value="1"/>
</dbReference>
<organism evidence="16 19">
    <name type="scientific">Lactobacillus selangorensis</name>
    <dbReference type="NCBI Taxonomy" id="81857"/>
    <lineage>
        <taxon>Bacteria</taxon>
        <taxon>Bacillati</taxon>
        <taxon>Bacillota</taxon>
        <taxon>Bacilli</taxon>
        <taxon>Lactobacillales</taxon>
        <taxon>Lactobacillaceae</taxon>
        <taxon>Lactobacillus</taxon>
    </lineage>
</organism>
<comment type="function">
    <text evidence="11 13">F(1)F(0) ATP synthase produces ATP from ADP in the presence of a proton or sodium gradient. F-type ATPases consist of two structural domains, F(1) containing the extramembraneous catalytic core and F(0) containing the membrane proton channel, linked together by a central stalk and a peripheral stalk. During catalysis, ATP synthesis in the catalytic domain of F(1) is coupled via a rotary mechanism of the central stalk subunits to proton translocation.</text>
</comment>
<reference evidence="18 19" key="1">
    <citation type="journal article" date="2015" name="Genome Announc.">
        <title>Expanding the biotechnology potential of lactobacilli through comparative genomics of 213 strains and associated genera.</title>
        <authorList>
            <person name="Sun Z."/>
            <person name="Harris H.M."/>
            <person name="McCann A."/>
            <person name="Guo C."/>
            <person name="Argimon S."/>
            <person name="Zhang W."/>
            <person name="Yang X."/>
            <person name="Jeffery I.B."/>
            <person name="Cooney J.C."/>
            <person name="Kagawa T.F."/>
            <person name="Liu W."/>
            <person name="Song Y."/>
            <person name="Salvetti E."/>
            <person name="Wrobel A."/>
            <person name="Rasinkangas P."/>
            <person name="Parkhill J."/>
            <person name="Rea M.C."/>
            <person name="O'Sullivan O."/>
            <person name="Ritari J."/>
            <person name="Douillard F.P."/>
            <person name="Paul Ross R."/>
            <person name="Yang R."/>
            <person name="Briner A.E."/>
            <person name="Felis G.E."/>
            <person name="de Vos W.M."/>
            <person name="Barrangou R."/>
            <person name="Klaenhammer T.R."/>
            <person name="Caufield P.W."/>
            <person name="Cui Y."/>
            <person name="Zhang H."/>
            <person name="O'Toole P.W."/>
        </authorList>
    </citation>
    <scope>NUCLEOTIDE SEQUENCE [LARGE SCALE GENOMIC DNA]</scope>
    <source>
        <strain evidence="16 19">ATCC BAA-66</strain>
        <strain evidence="17 18">DSM 13344</strain>
    </source>
</reference>
<feature type="region of interest" description="Disordered" evidence="15">
    <location>
        <begin position="54"/>
        <end position="105"/>
    </location>
</feature>
<dbReference type="Gene3D" id="6.10.250.1580">
    <property type="match status" value="1"/>
</dbReference>
<keyword evidence="7 13" id="KW-1133">Transmembrane helix</keyword>
<name>A0A0R2FWI9_9LACO</name>
<dbReference type="Proteomes" id="UP000051751">
    <property type="component" value="Unassembled WGS sequence"/>
</dbReference>
<dbReference type="InterPro" id="IPR028987">
    <property type="entry name" value="ATP_synth_B-like_membr_sf"/>
</dbReference>
<evidence type="ECO:0000256" key="10">
    <source>
        <dbReference type="ARBA" id="ARBA00023310"/>
    </source>
</evidence>
<keyword evidence="2 13" id="KW-0813">Transport</keyword>
<dbReference type="RefSeq" id="WP_057768752.1">
    <property type="nucleotide sequence ID" value="NZ_JQAT01000001.1"/>
</dbReference>
<feature type="compositionally biased region" description="Basic and acidic residues" evidence="15">
    <location>
        <begin position="54"/>
        <end position="77"/>
    </location>
</feature>
<evidence type="ECO:0000256" key="8">
    <source>
        <dbReference type="ARBA" id="ARBA00023065"/>
    </source>
</evidence>
<evidence type="ECO:0000313" key="17">
    <source>
        <dbReference type="EMBL" id="KRN34162.1"/>
    </source>
</evidence>
<dbReference type="Proteomes" id="UP000051645">
    <property type="component" value="Unassembled WGS sequence"/>
</dbReference>
<accession>A0A0R2FWI9</accession>
<comment type="caution">
    <text evidence="16">The sequence shown here is derived from an EMBL/GenBank/DDBJ whole genome shotgun (WGS) entry which is preliminary data.</text>
</comment>
<dbReference type="HAMAP" id="MF_01398">
    <property type="entry name" value="ATP_synth_b_bprime"/>
    <property type="match status" value="1"/>
</dbReference>
<comment type="subunit">
    <text evidence="13">F-type ATPases have 2 components, F(1) - the catalytic core - and F(0) - the membrane proton channel. F(1) has five subunits: alpha(3), beta(3), gamma(1), delta(1), epsilon(1). F(0) has three main subunits: a(1), b(2) and c(10-14). The alpha and beta chains form an alternating ring which encloses part of the gamma chain. F(1) is attached to F(0) by a central stalk formed by the gamma and epsilon chains, while a peripheral stalk is formed by the delta and b chains.</text>
</comment>
<evidence type="ECO:0000313" key="16">
    <source>
        <dbReference type="EMBL" id="KRN29309.1"/>
    </source>
</evidence>
<feature type="compositionally biased region" description="Basic and acidic residues" evidence="15">
    <location>
        <begin position="90"/>
        <end position="100"/>
    </location>
</feature>
<keyword evidence="6 13" id="KW-0375">Hydrogen ion transport</keyword>
<protein>
    <recommendedName>
        <fullName evidence="13">ATP synthase subunit b</fullName>
    </recommendedName>
    <alternativeName>
        <fullName evidence="13">ATP synthase F(0) sector subunit b</fullName>
    </alternativeName>
    <alternativeName>
        <fullName evidence="13">ATPase subunit I</fullName>
    </alternativeName>
    <alternativeName>
        <fullName evidence="13">F-type ATPase subunit b</fullName>
        <shortName evidence="13">F-ATPase subunit b</shortName>
    </alternativeName>
</protein>
<evidence type="ECO:0000256" key="11">
    <source>
        <dbReference type="ARBA" id="ARBA00025198"/>
    </source>
</evidence>
<sequence>MPTDFILLGAAKSGLYLGDFLFILISFLILVALVGHFAWKPVADMMQKRSDKISNDIDNAEKSRQDAEKLDKQRQDALKNSQNDANKIIESAKDNGEKQRQTIITNAQQEAQTLRETAQKDIAQERQDALDSARNDVADISVEIATKIIGKQLNAADQKDLIDSYIEGLGKSNGNK</sequence>
<dbReference type="AlphaFoldDB" id="A0A0R2FWI9"/>
<keyword evidence="9 13" id="KW-0472">Membrane</keyword>
<gene>
    <name evidence="13" type="primary">atpF</name>
    <name evidence="16" type="ORF">IV38_GL000192</name>
    <name evidence="17" type="ORF">IV40_GL000477</name>
</gene>
<evidence type="ECO:0000256" key="5">
    <source>
        <dbReference type="ARBA" id="ARBA00022692"/>
    </source>
</evidence>
<comment type="subcellular location">
    <subcellularLocation>
        <location evidence="13">Cell membrane</location>
        <topology evidence="13">Single-pass membrane protein</topology>
    </subcellularLocation>
    <subcellularLocation>
        <location evidence="12">Endomembrane system</location>
        <topology evidence="12">Single-pass membrane protein</topology>
    </subcellularLocation>
</comment>
<comment type="function">
    <text evidence="13">Component of the F(0) channel, it forms part of the peripheral stalk, linking F(1) to F(0).</text>
</comment>
<evidence type="ECO:0000313" key="18">
    <source>
        <dbReference type="Proteomes" id="UP000051645"/>
    </source>
</evidence>
<evidence type="ECO:0000256" key="4">
    <source>
        <dbReference type="ARBA" id="ARBA00022547"/>
    </source>
</evidence>
<evidence type="ECO:0000256" key="7">
    <source>
        <dbReference type="ARBA" id="ARBA00022989"/>
    </source>
</evidence>
<comment type="similarity">
    <text evidence="1 13 14">Belongs to the ATPase B chain family.</text>
</comment>
<evidence type="ECO:0000256" key="12">
    <source>
        <dbReference type="ARBA" id="ARBA00037847"/>
    </source>
</evidence>
<dbReference type="STRING" id="81857.IV38_GL000192"/>
<keyword evidence="5 13" id="KW-0812">Transmembrane</keyword>
<dbReference type="GO" id="GO:0046933">
    <property type="term" value="F:proton-transporting ATP synthase activity, rotational mechanism"/>
    <property type="evidence" value="ECO:0007669"/>
    <property type="project" value="UniProtKB-UniRule"/>
</dbReference>
<feature type="transmembrane region" description="Helical" evidence="13">
    <location>
        <begin position="20"/>
        <end position="39"/>
    </location>
</feature>
<dbReference type="PANTHER" id="PTHR33445:SF1">
    <property type="entry name" value="ATP SYNTHASE SUBUNIT B"/>
    <property type="match status" value="1"/>
</dbReference>
<dbReference type="GO" id="GO:0046961">
    <property type="term" value="F:proton-transporting ATPase activity, rotational mechanism"/>
    <property type="evidence" value="ECO:0007669"/>
    <property type="project" value="TreeGrafter"/>
</dbReference>
<dbReference type="InterPro" id="IPR050059">
    <property type="entry name" value="ATP_synthase_B_chain"/>
</dbReference>